<evidence type="ECO:0000313" key="2">
    <source>
        <dbReference type="EMBL" id="GII05917.1"/>
    </source>
</evidence>
<dbReference type="AlphaFoldDB" id="A0A8J3X0N3"/>
<sequence>MDHRSQVREFLTSRRARNGRGDILATDALGRALYAPMIEAACGAEPGSDSEAGLRLLASWAATAGQTGGPPYSPTPPAERRR</sequence>
<protein>
    <submittedName>
        <fullName evidence="2">Uncharacterized protein</fullName>
    </submittedName>
</protein>
<accession>A0A8J3X0N3</accession>
<gene>
    <name evidence="2" type="ORF">Pta02_79250</name>
</gene>
<feature type="region of interest" description="Disordered" evidence="1">
    <location>
        <begin position="61"/>
        <end position="82"/>
    </location>
</feature>
<name>A0A8J3X0N3_9ACTN</name>
<comment type="caution">
    <text evidence="2">The sequence shown here is derived from an EMBL/GenBank/DDBJ whole genome shotgun (WGS) entry which is preliminary data.</text>
</comment>
<dbReference type="RefSeq" id="WP_203880117.1">
    <property type="nucleotide sequence ID" value="NZ_BOOK01000085.1"/>
</dbReference>
<evidence type="ECO:0000313" key="3">
    <source>
        <dbReference type="Proteomes" id="UP000634476"/>
    </source>
</evidence>
<proteinExistence type="predicted"/>
<evidence type="ECO:0000256" key="1">
    <source>
        <dbReference type="SAM" id="MobiDB-lite"/>
    </source>
</evidence>
<feature type="compositionally biased region" description="Pro residues" evidence="1">
    <location>
        <begin position="71"/>
        <end position="82"/>
    </location>
</feature>
<organism evidence="2 3">
    <name type="scientific">Planobispora takensis</name>
    <dbReference type="NCBI Taxonomy" id="1367882"/>
    <lineage>
        <taxon>Bacteria</taxon>
        <taxon>Bacillati</taxon>
        <taxon>Actinomycetota</taxon>
        <taxon>Actinomycetes</taxon>
        <taxon>Streptosporangiales</taxon>
        <taxon>Streptosporangiaceae</taxon>
        <taxon>Planobispora</taxon>
    </lineage>
</organism>
<keyword evidence="3" id="KW-1185">Reference proteome</keyword>
<dbReference type="EMBL" id="BOOK01000085">
    <property type="protein sequence ID" value="GII05917.1"/>
    <property type="molecule type" value="Genomic_DNA"/>
</dbReference>
<reference evidence="2" key="1">
    <citation type="submission" date="2021-01" db="EMBL/GenBank/DDBJ databases">
        <title>Whole genome shotgun sequence of Planobispora takensis NBRC 109077.</title>
        <authorList>
            <person name="Komaki H."/>
            <person name="Tamura T."/>
        </authorList>
    </citation>
    <scope>NUCLEOTIDE SEQUENCE</scope>
    <source>
        <strain evidence="2">NBRC 109077</strain>
    </source>
</reference>
<dbReference type="Proteomes" id="UP000634476">
    <property type="component" value="Unassembled WGS sequence"/>
</dbReference>